<dbReference type="Gene3D" id="3.30.300.30">
    <property type="match status" value="1"/>
</dbReference>
<dbReference type="PANTHER" id="PTHR24096">
    <property type="entry name" value="LONG-CHAIN-FATTY-ACID--COA LIGASE"/>
    <property type="match status" value="1"/>
</dbReference>
<keyword evidence="8" id="KW-1185">Reference proteome</keyword>
<dbReference type="InterPro" id="IPR025110">
    <property type="entry name" value="AMP-bd_C"/>
</dbReference>
<protein>
    <submittedName>
        <fullName evidence="7">Acyl-CoA synthetase (AMP-forming)/AMP-acid ligase II</fullName>
    </submittedName>
</protein>
<dbReference type="Gene3D" id="3.40.50.12780">
    <property type="entry name" value="N-terminal domain of ligase-like"/>
    <property type="match status" value="1"/>
</dbReference>
<evidence type="ECO:0000259" key="5">
    <source>
        <dbReference type="Pfam" id="PF00501"/>
    </source>
</evidence>
<gene>
    <name evidence="7" type="ORF">EV138_3330</name>
</gene>
<name>A0A4R7TCF0_9ACTN</name>
<evidence type="ECO:0000259" key="6">
    <source>
        <dbReference type="Pfam" id="PF13193"/>
    </source>
</evidence>
<evidence type="ECO:0000313" key="8">
    <source>
        <dbReference type="Proteomes" id="UP000295151"/>
    </source>
</evidence>
<dbReference type="InterPro" id="IPR042099">
    <property type="entry name" value="ANL_N_sf"/>
</dbReference>
<dbReference type="PROSITE" id="PS00455">
    <property type="entry name" value="AMP_BINDING"/>
    <property type="match status" value="1"/>
</dbReference>
<evidence type="ECO:0000313" key="7">
    <source>
        <dbReference type="EMBL" id="TDU89754.1"/>
    </source>
</evidence>
<keyword evidence="2 7" id="KW-0436">Ligase</keyword>
<dbReference type="GO" id="GO:0005524">
    <property type="term" value="F:ATP binding"/>
    <property type="evidence" value="ECO:0007669"/>
    <property type="project" value="UniProtKB-KW"/>
</dbReference>
<dbReference type="InterPro" id="IPR020845">
    <property type="entry name" value="AMP-binding_CS"/>
</dbReference>
<dbReference type="Pfam" id="PF00501">
    <property type="entry name" value="AMP-binding"/>
    <property type="match status" value="1"/>
</dbReference>
<proteinExistence type="inferred from homology"/>
<dbReference type="SUPFAM" id="SSF56801">
    <property type="entry name" value="Acetyl-CoA synthetase-like"/>
    <property type="match status" value="1"/>
</dbReference>
<evidence type="ECO:0000256" key="3">
    <source>
        <dbReference type="ARBA" id="ARBA00022741"/>
    </source>
</evidence>
<dbReference type="FunFam" id="3.30.300.30:FF:000007">
    <property type="entry name" value="4-coumarate--CoA ligase 2"/>
    <property type="match status" value="1"/>
</dbReference>
<dbReference type="GO" id="GO:0016405">
    <property type="term" value="F:CoA-ligase activity"/>
    <property type="evidence" value="ECO:0007669"/>
    <property type="project" value="TreeGrafter"/>
</dbReference>
<dbReference type="InterPro" id="IPR045851">
    <property type="entry name" value="AMP-bd_C_sf"/>
</dbReference>
<dbReference type="EMBL" id="SOCE01000001">
    <property type="protein sequence ID" value="TDU89754.1"/>
    <property type="molecule type" value="Genomic_DNA"/>
</dbReference>
<accession>A0A4R7TCF0</accession>
<dbReference type="FunFam" id="3.40.50.12780:FF:000003">
    <property type="entry name" value="Long-chain-fatty-acid--CoA ligase FadD"/>
    <property type="match status" value="1"/>
</dbReference>
<dbReference type="PANTHER" id="PTHR24096:SF149">
    <property type="entry name" value="AMP-BINDING DOMAIN-CONTAINING PROTEIN-RELATED"/>
    <property type="match status" value="1"/>
</dbReference>
<feature type="domain" description="AMP-dependent synthetase/ligase" evidence="5">
    <location>
        <begin position="24"/>
        <end position="382"/>
    </location>
</feature>
<reference evidence="7 8" key="1">
    <citation type="submission" date="2019-03" db="EMBL/GenBank/DDBJ databases">
        <title>Genomic Encyclopedia of Type Strains, Phase III (KMG-III): the genomes of soil and plant-associated and newly described type strains.</title>
        <authorList>
            <person name="Whitman W."/>
        </authorList>
    </citation>
    <scope>NUCLEOTIDE SEQUENCE [LARGE SCALE GENOMIC DNA]</scope>
    <source>
        <strain evidence="7 8">VKM Ac-2575</strain>
    </source>
</reference>
<dbReference type="RefSeq" id="WP_133979783.1">
    <property type="nucleotide sequence ID" value="NZ_SOCE01000001.1"/>
</dbReference>
<comment type="similarity">
    <text evidence="1">Belongs to the ATP-dependent AMP-binding enzyme family.</text>
</comment>
<dbReference type="OrthoDB" id="9803968at2"/>
<dbReference type="AlphaFoldDB" id="A0A4R7TCF0"/>
<sequence length="521" mass="56225">MVILSEFAPVEVLSRPLHEAVLGRAQEYGDRPALVDGVSGQEISYTQLDQMTRRLAAGFAELGIKHGDVIALHSPNTILYPAVFYGATRAGATVTTVNALYTADELHKQLVDSHAKLLVTISLFLPTATAAVEGTDVEQIFVCDQAEGYRSVTELLASTEPEPVVEIDPAEDVAVLPYSSGTTGIAKGVMLTHQNIATNLVQAEATFSMDENERIIAILPFFHIYGQAVLMNLPFRLGATVVVLPKFDLQQFLSTLETQKITRAFVAPPVVLALAKHPAVDGVDLSALKYVTSAAAPLDGDLADACAKRLGLHAVLQCYGMTELSPGTHAVPQDEIDPPAGAVGKLFPSTEMRLVGADGNDVGEGETGEIWIRGPQVMKGYLGRPAETDATIDPEGWLHTGDIGRVDDRGFLYVVDRVKELIKYHGYQVPPAELEAVLLTDDRIADAAVIGVQDEGNEVPKAFVVPMPGVELTAEDVMEYVAERVAPYKKIRQVEFIDAVPKAASGKILRRELRAREATRE</sequence>
<keyword evidence="3" id="KW-0547">Nucleotide-binding</keyword>
<evidence type="ECO:0000256" key="2">
    <source>
        <dbReference type="ARBA" id="ARBA00022598"/>
    </source>
</evidence>
<organism evidence="7 8">
    <name type="scientific">Kribbella voronezhensis</name>
    <dbReference type="NCBI Taxonomy" id="2512212"/>
    <lineage>
        <taxon>Bacteria</taxon>
        <taxon>Bacillati</taxon>
        <taxon>Actinomycetota</taxon>
        <taxon>Actinomycetes</taxon>
        <taxon>Propionibacteriales</taxon>
        <taxon>Kribbellaceae</taxon>
        <taxon>Kribbella</taxon>
    </lineage>
</organism>
<comment type="caution">
    <text evidence="7">The sequence shown here is derived from an EMBL/GenBank/DDBJ whole genome shotgun (WGS) entry which is preliminary data.</text>
</comment>
<dbReference type="InterPro" id="IPR000873">
    <property type="entry name" value="AMP-dep_synth/lig_dom"/>
</dbReference>
<feature type="domain" description="AMP-binding enzyme C-terminal" evidence="6">
    <location>
        <begin position="433"/>
        <end position="507"/>
    </location>
</feature>
<evidence type="ECO:0000256" key="1">
    <source>
        <dbReference type="ARBA" id="ARBA00006432"/>
    </source>
</evidence>
<keyword evidence="4" id="KW-0067">ATP-binding</keyword>
<dbReference type="Proteomes" id="UP000295151">
    <property type="component" value="Unassembled WGS sequence"/>
</dbReference>
<dbReference type="Pfam" id="PF13193">
    <property type="entry name" value="AMP-binding_C"/>
    <property type="match status" value="1"/>
</dbReference>
<evidence type="ECO:0000256" key="4">
    <source>
        <dbReference type="ARBA" id="ARBA00022840"/>
    </source>
</evidence>